<accession>Q24HS0</accession>
<feature type="region of interest" description="Disordered" evidence="1">
    <location>
        <begin position="1"/>
        <end position="53"/>
    </location>
</feature>
<name>Q24HS0_TETTS</name>
<gene>
    <name evidence="2" type="ORF">TTHERM_01284750</name>
</gene>
<dbReference type="InParanoid" id="Q24HS0"/>
<protein>
    <submittedName>
        <fullName evidence="2">Uncharacterized protein</fullName>
    </submittedName>
</protein>
<dbReference type="HOGENOM" id="CLU_3072887_0_0_1"/>
<evidence type="ECO:0000256" key="1">
    <source>
        <dbReference type="SAM" id="MobiDB-lite"/>
    </source>
</evidence>
<dbReference type="GeneID" id="7824921"/>
<dbReference type="RefSeq" id="XP_001027567.1">
    <property type="nucleotide sequence ID" value="XM_001027567.1"/>
</dbReference>
<keyword evidence="3" id="KW-1185">Reference proteome</keyword>
<organism evidence="2 3">
    <name type="scientific">Tetrahymena thermophila (strain SB210)</name>
    <dbReference type="NCBI Taxonomy" id="312017"/>
    <lineage>
        <taxon>Eukaryota</taxon>
        <taxon>Sar</taxon>
        <taxon>Alveolata</taxon>
        <taxon>Ciliophora</taxon>
        <taxon>Intramacronucleata</taxon>
        <taxon>Oligohymenophorea</taxon>
        <taxon>Hymenostomatida</taxon>
        <taxon>Tetrahymenina</taxon>
        <taxon>Tetrahymenidae</taxon>
        <taxon>Tetrahymena</taxon>
    </lineage>
</organism>
<sequence>MLRIVNYSIANDQDSDDSEEDCYSGCFDSEEEEEEEEDDEREENGNEQLVKSN</sequence>
<dbReference type="Proteomes" id="UP000009168">
    <property type="component" value="Unassembled WGS sequence"/>
</dbReference>
<evidence type="ECO:0000313" key="3">
    <source>
        <dbReference type="Proteomes" id="UP000009168"/>
    </source>
</evidence>
<proteinExistence type="predicted"/>
<dbReference type="EMBL" id="GG662233">
    <property type="protein sequence ID" value="EAS07325.1"/>
    <property type="molecule type" value="Genomic_DNA"/>
</dbReference>
<evidence type="ECO:0000313" key="2">
    <source>
        <dbReference type="EMBL" id="EAS07325.1"/>
    </source>
</evidence>
<reference evidence="3" key="1">
    <citation type="journal article" date="2006" name="PLoS Biol.">
        <title>Macronuclear genome sequence of the ciliate Tetrahymena thermophila, a model eukaryote.</title>
        <authorList>
            <person name="Eisen J.A."/>
            <person name="Coyne R.S."/>
            <person name="Wu M."/>
            <person name="Wu D."/>
            <person name="Thiagarajan M."/>
            <person name="Wortman J.R."/>
            <person name="Badger J.H."/>
            <person name="Ren Q."/>
            <person name="Amedeo P."/>
            <person name="Jones K.M."/>
            <person name="Tallon L.J."/>
            <person name="Delcher A.L."/>
            <person name="Salzberg S.L."/>
            <person name="Silva J.C."/>
            <person name="Haas B.J."/>
            <person name="Majoros W.H."/>
            <person name="Farzad M."/>
            <person name="Carlton J.M."/>
            <person name="Smith R.K. Jr."/>
            <person name="Garg J."/>
            <person name="Pearlman R.E."/>
            <person name="Karrer K.M."/>
            <person name="Sun L."/>
            <person name="Manning G."/>
            <person name="Elde N.C."/>
            <person name="Turkewitz A.P."/>
            <person name="Asai D.J."/>
            <person name="Wilkes D.E."/>
            <person name="Wang Y."/>
            <person name="Cai H."/>
            <person name="Collins K."/>
            <person name="Stewart B.A."/>
            <person name="Lee S.R."/>
            <person name="Wilamowska K."/>
            <person name="Weinberg Z."/>
            <person name="Ruzzo W.L."/>
            <person name="Wloga D."/>
            <person name="Gaertig J."/>
            <person name="Frankel J."/>
            <person name="Tsao C.-C."/>
            <person name="Gorovsky M.A."/>
            <person name="Keeling P.J."/>
            <person name="Waller R.F."/>
            <person name="Patron N.J."/>
            <person name="Cherry J.M."/>
            <person name="Stover N.A."/>
            <person name="Krieger C.J."/>
            <person name="del Toro C."/>
            <person name="Ryder H.F."/>
            <person name="Williamson S.C."/>
            <person name="Barbeau R.A."/>
            <person name="Hamilton E.P."/>
            <person name="Orias E."/>
        </authorList>
    </citation>
    <scope>NUCLEOTIDE SEQUENCE [LARGE SCALE GENOMIC DNA]</scope>
    <source>
        <strain evidence="3">SB210</strain>
    </source>
</reference>
<dbReference type="KEGG" id="tet:TTHERM_01284750"/>
<dbReference type="AlphaFoldDB" id="Q24HS0"/>
<feature type="compositionally biased region" description="Acidic residues" evidence="1">
    <location>
        <begin position="13"/>
        <end position="42"/>
    </location>
</feature>